<evidence type="ECO:0000313" key="10">
    <source>
        <dbReference type="EMBL" id="MFN2976485.1"/>
    </source>
</evidence>
<name>A0ABW9KPA3_9BACT</name>
<comment type="subcellular location">
    <subcellularLocation>
        <location evidence="1">Cell outer membrane</location>
    </subcellularLocation>
</comment>
<keyword evidence="6" id="KW-0472">Membrane</keyword>
<accession>A0ABW9KPA3</accession>
<evidence type="ECO:0000256" key="9">
    <source>
        <dbReference type="SAM" id="SignalP"/>
    </source>
</evidence>
<organism evidence="10 11">
    <name type="scientific">Terriglobus aquaticus</name>
    <dbReference type="NCBI Taxonomy" id="940139"/>
    <lineage>
        <taxon>Bacteria</taxon>
        <taxon>Pseudomonadati</taxon>
        <taxon>Acidobacteriota</taxon>
        <taxon>Terriglobia</taxon>
        <taxon>Terriglobales</taxon>
        <taxon>Acidobacteriaceae</taxon>
        <taxon>Terriglobus</taxon>
    </lineage>
</organism>
<dbReference type="EMBL" id="JBJYXY010000001">
    <property type="protein sequence ID" value="MFN2976485.1"/>
    <property type="molecule type" value="Genomic_DNA"/>
</dbReference>
<keyword evidence="5" id="KW-0812">Transmembrane</keyword>
<dbReference type="PANTHER" id="PTHR30026">
    <property type="entry name" value="OUTER MEMBRANE PROTEIN TOLC"/>
    <property type="match status" value="1"/>
</dbReference>
<dbReference type="InterPro" id="IPR051906">
    <property type="entry name" value="TolC-like"/>
</dbReference>
<dbReference type="Gene3D" id="1.20.1600.10">
    <property type="entry name" value="Outer membrane efflux proteins (OEP)"/>
    <property type="match status" value="1"/>
</dbReference>
<evidence type="ECO:0000313" key="11">
    <source>
        <dbReference type="Proteomes" id="UP001634747"/>
    </source>
</evidence>
<feature type="signal peptide" evidence="9">
    <location>
        <begin position="1"/>
        <end position="28"/>
    </location>
</feature>
<keyword evidence="4" id="KW-1134">Transmembrane beta strand</keyword>
<dbReference type="InterPro" id="IPR003423">
    <property type="entry name" value="OMP_efflux"/>
</dbReference>
<dbReference type="SUPFAM" id="SSF56954">
    <property type="entry name" value="Outer membrane efflux proteins (OEP)"/>
    <property type="match status" value="1"/>
</dbReference>
<dbReference type="Proteomes" id="UP001634747">
    <property type="component" value="Unassembled WGS sequence"/>
</dbReference>
<sequence>MYWKNNERLRLTVAGLSLLASFAGGQTAVSTTAAPELTLEQAIVRAMANEPAFAAARADRDVSRLERTNARTAVLPTATYHNQAIYTQPNGVPASRIGQVTDAPSPVFIANNAVREYASQGVFNETLGLGQIAAIRLADANAARAEAELEIARRGLVSTVVSLYYGVGAGGSKLDIAREALAEADHFVETTQKREAQREVAHADVLKAQLTQQQRQRELLDAEVAAQKARLELAVLLYPDPSTPFTLTAAAAPPMLPERSSVEELARKNNPEVRSAAASLLGSQADTLSSQSALLPELNLNFTYGIDATNFGVNGPDGIRNLGYAMSAQVDIPVWDWLSTERKIKISRIREKAAKAVLTTAQRRAVASLQEFYAEAAAANKQLASLDASVTTARESLRLTELRYINGESTVLEVVDAQNTLSSAENARIDGNVRYQLALANLQTLTGTF</sequence>
<feature type="coiled-coil region" evidence="8">
    <location>
        <begin position="193"/>
        <end position="230"/>
    </location>
</feature>
<keyword evidence="9" id="KW-0732">Signal</keyword>
<evidence type="ECO:0000256" key="3">
    <source>
        <dbReference type="ARBA" id="ARBA00022448"/>
    </source>
</evidence>
<gene>
    <name evidence="10" type="ORF">ACK2TP_11985</name>
</gene>
<dbReference type="Pfam" id="PF02321">
    <property type="entry name" value="OEP"/>
    <property type="match status" value="1"/>
</dbReference>
<keyword evidence="7" id="KW-0998">Cell outer membrane</keyword>
<evidence type="ECO:0000256" key="6">
    <source>
        <dbReference type="ARBA" id="ARBA00023136"/>
    </source>
</evidence>
<keyword evidence="11" id="KW-1185">Reference proteome</keyword>
<feature type="chain" id="PRO_5046049436" evidence="9">
    <location>
        <begin position="29"/>
        <end position="449"/>
    </location>
</feature>
<keyword evidence="3" id="KW-0813">Transport</keyword>
<proteinExistence type="inferred from homology"/>
<dbReference type="PANTHER" id="PTHR30026:SF20">
    <property type="entry name" value="OUTER MEMBRANE PROTEIN TOLC"/>
    <property type="match status" value="1"/>
</dbReference>
<evidence type="ECO:0000256" key="5">
    <source>
        <dbReference type="ARBA" id="ARBA00022692"/>
    </source>
</evidence>
<keyword evidence="8" id="KW-0175">Coiled coil</keyword>
<evidence type="ECO:0000256" key="8">
    <source>
        <dbReference type="SAM" id="Coils"/>
    </source>
</evidence>
<evidence type="ECO:0000256" key="4">
    <source>
        <dbReference type="ARBA" id="ARBA00022452"/>
    </source>
</evidence>
<protein>
    <submittedName>
        <fullName evidence="10">TolC family protein</fullName>
    </submittedName>
</protein>
<reference evidence="10 11" key="1">
    <citation type="submission" date="2024-12" db="EMBL/GenBank/DDBJ databases">
        <authorList>
            <person name="Lee Y."/>
        </authorList>
    </citation>
    <scope>NUCLEOTIDE SEQUENCE [LARGE SCALE GENOMIC DNA]</scope>
    <source>
        <strain evidence="10 11">03SUJ4</strain>
    </source>
</reference>
<dbReference type="RefSeq" id="WP_263412039.1">
    <property type="nucleotide sequence ID" value="NZ_BAABBH010000001.1"/>
</dbReference>
<evidence type="ECO:0000256" key="2">
    <source>
        <dbReference type="ARBA" id="ARBA00007613"/>
    </source>
</evidence>
<comment type="similarity">
    <text evidence="2">Belongs to the outer membrane factor (OMF) (TC 1.B.17) family.</text>
</comment>
<comment type="caution">
    <text evidence="10">The sequence shown here is derived from an EMBL/GenBank/DDBJ whole genome shotgun (WGS) entry which is preliminary data.</text>
</comment>
<evidence type="ECO:0000256" key="7">
    <source>
        <dbReference type="ARBA" id="ARBA00023237"/>
    </source>
</evidence>
<evidence type="ECO:0000256" key="1">
    <source>
        <dbReference type="ARBA" id="ARBA00004442"/>
    </source>
</evidence>